<feature type="domain" description="DUF8188" evidence="2">
    <location>
        <begin position="37"/>
        <end position="189"/>
    </location>
</feature>
<feature type="transmembrane region" description="Helical" evidence="1">
    <location>
        <begin position="6"/>
        <end position="30"/>
    </location>
</feature>
<dbReference type="AlphaFoldDB" id="A0A4R2HHP2"/>
<dbReference type="Proteomes" id="UP000622648">
    <property type="component" value="Unassembled WGS sequence"/>
</dbReference>
<dbReference type="EMBL" id="BMJO01000003">
    <property type="protein sequence ID" value="GGE50468.1"/>
    <property type="molecule type" value="Genomic_DNA"/>
</dbReference>
<keyword evidence="1" id="KW-0812">Transmembrane</keyword>
<organism evidence="4 5">
    <name type="scientific">Pedobacter psychrotolerans</name>
    <dbReference type="NCBI Taxonomy" id="1843235"/>
    <lineage>
        <taxon>Bacteria</taxon>
        <taxon>Pseudomonadati</taxon>
        <taxon>Bacteroidota</taxon>
        <taxon>Sphingobacteriia</taxon>
        <taxon>Sphingobacteriales</taxon>
        <taxon>Sphingobacteriaceae</taxon>
        <taxon>Pedobacter</taxon>
    </lineage>
</organism>
<evidence type="ECO:0000256" key="1">
    <source>
        <dbReference type="SAM" id="Phobius"/>
    </source>
</evidence>
<dbReference type="RefSeq" id="WP_132529545.1">
    <property type="nucleotide sequence ID" value="NZ_BMJO01000003.1"/>
</dbReference>
<accession>A0A4R2HHP2</accession>
<keyword evidence="1" id="KW-0472">Membrane</keyword>
<dbReference type="Proteomes" id="UP000295684">
    <property type="component" value="Unassembled WGS sequence"/>
</dbReference>
<protein>
    <recommendedName>
        <fullName evidence="2">DUF8188 domain-containing protein</fullName>
    </recommendedName>
</protein>
<gene>
    <name evidence="4" type="ORF">EV200_10229</name>
    <name evidence="3" type="ORF">GCM10011413_15900</name>
</gene>
<evidence type="ECO:0000313" key="4">
    <source>
        <dbReference type="EMBL" id="TCO28612.1"/>
    </source>
</evidence>
<reference evidence="3" key="4">
    <citation type="submission" date="2024-05" db="EMBL/GenBank/DDBJ databases">
        <authorList>
            <person name="Sun Q."/>
            <person name="Zhou Y."/>
        </authorList>
    </citation>
    <scope>NUCLEOTIDE SEQUENCE</scope>
    <source>
        <strain evidence="3">CGMCC 1.15644</strain>
    </source>
</reference>
<reference evidence="6" key="2">
    <citation type="journal article" date="2019" name="Int. J. Syst. Evol. Microbiol.">
        <title>The Global Catalogue of Microorganisms (GCM) 10K type strain sequencing project: providing services to taxonomists for standard genome sequencing and annotation.</title>
        <authorList>
            <consortium name="The Broad Institute Genomics Platform"/>
            <consortium name="The Broad Institute Genome Sequencing Center for Infectious Disease"/>
            <person name="Wu L."/>
            <person name="Ma J."/>
        </authorList>
    </citation>
    <scope>NUCLEOTIDE SEQUENCE [LARGE SCALE GENOMIC DNA]</scope>
    <source>
        <strain evidence="6">CGMCC 1.15644</strain>
    </source>
</reference>
<keyword evidence="1" id="KW-1133">Transmembrane helix</keyword>
<evidence type="ECO:0000313" key="3">
    <source>
        <dbReference type="EMBL" id="GGE50468.1"/>
    </source>
</evidence>
<reference evidence="4 5" key="3">
    <citation type="submission" date="2019-03" db="EMBL/GenBank/DDBJ databases">
        <title>Genomic Encyclopedia of Type Strains, Phase IV (KMG-IV): sequencing the most valuable type-strain genomes for metagenomic binning, comparative biology and taxonomic classification.</title>
        <authorList>
            <person name="Goeker M."/>
        </authorList>
    </citation>
    <scope>NUCLEOTIDE SEQUENCE [LARGE SCALE GENOMIC DNA]</scope>
    <source>
        <strain evidence="4 5">DSM 103236</strain>
    </source>
</reference>
<name>A0A4R2HHP2_9SPHI</name>
<dbReference type="Pfam" id="PF26603">
    <property type="entry name" value="DUF8188"/>
    <property type="match status" value="1"/>
</dbReference>
<evidence type="ECO:0000259" key="2">
    <source>
        <dbReference type="Pfam" id="PF26603"/>
    </source>
</evidence>
<evidence type="ECO:0000313" key="5">
    <source>
        <dbReference type="Proteomes" id="UP000295684"/>
    </source>
</evidence>
<proteinExistence type="predicted"/>
<sequence>MNKQISQAIGWAIGVLIIFPLIIYGINYFFKKKDNNSKSAIPIYIDNCVELRILFPNQLDFRDTQYKTSLLSPEESIYKIFFREKSINKYLEITFFNYPDDKGLAFPTSLRGKKIIITVNKDELNSNNYGSPNNPIPVFRVVEDLPGSISKNRGSEDGWNVDVTENQFKYNVEQYLTYIMPKEEFQERFEKK</sequence>
<keyword evidence="6" id="KW-1185">Reference proteome</keyword>
<comment type="caution">
    <text evidence="4">The sequence shown here is derived from an EMBL/GenBank/DDBJ whole genome shotgun (WGS) entry which is preliminary data.</text>
</comment>
<dbReference type="InterPro" id="IPR058501">
    <property type="entry name" value="DUF8188"/>
</dbReference>
<dbReference type="OrthoDB" id="761145at2"/>
<evidence type="ECO:0000313" key="6">
    <source>
        <dbReference type="Proteomes" id="UP000622648"/>
    </source>
</evidence>
<dbReference type="EMBL" id="SLWO01000002">
    <property type="protein sequence ID" value="TCO28612.1"/>
    <property type="molecule type" value="Genomic_DNA"/>
</dbReference>
<reference evidence="3" key="1">
    <citation type="journal article" date="2014" name="Int. J. Syst. Evol. Microbiol.">
        <title>Complete genome of a new Firmicutes species belonging to the dominant human colonic microbiota ('Ruminococcus bicirculans') reveals two chromosomes and a selective capacity to utilize plant glucans.</title>
        <authorList>
            <consortium name="NISC Comparative Sequencing Program"/>
            <person name="Wegmann U."/>
            <person name="Louis P."/>
            <person name="Goesmann A."/>
            <person name="Henrissat B."/>
            <person name="Duncan S.H."/>
            <person name="Flint H.J."/>
        </authorList>
    </citation>
    <scope>NUCLEOTIDE SEQUENCE</scope>
    <source>
        <strain evidence="3">CGMCC 1.15644</strain>
    </source>
</reference>